<dbReference type="OrthoDB" id="5469165at2"/>
<comment type="similarity">
    <text evidence="1">Belongs to the bacterial solute-binding protein 5 family.</text>
</comment>
<gene>
    <name evidence="6" type="ORF">FDK22_04850</name>
</gene>
<keyword evidence="3" id="KW-0732">Signal</keyword>
<dbReference type="SUPFAM" id="SSF53850">
    <property type="entry name" value="Periplasmic binding protein-like II"/>
    <property type="match status" value="1"/>
</dbReference>
<keyword evidence="4" id="KW-0812">Transmembrane</keyword>
<evidence type="ECO:0000256" key="1">
    <source>
        <dbReference type="ARBA" id="ARBA00005695"/>
    </source>
</evidence>
<sequence length="559" mass="66042">MSLVQDIVLFKIFKLISFILILTIYLEASSHIVKEFEFREDISSKNIASKLHPKSHINIFLPSIPYSYIAKATNAGLIRSYDNEKGWVYDLAKSHKRVDDFTYIFELRENLKFQNGDVFTIDDAIYNLNFFKKNPFLYTNINKIDFDVFKVDERHLKIVLKQKYEMFLTDLARVYFYTKEYIQYYNPVGGETGTANKVAGEFGMGPYIIKSGYALGDKQTNKIELIANPYYWNYNYPKIKNITVYTQLDINKAIEDITKNEGKLDLMPIPFNKKLEVILSPYSKLIVSKSTDNFVLFFNLINGNKKLLNKEVRVALNQALNQENLLNFVYKNEGKVSPFTTSINYKVVEEIANEYIINEKKLSQNQINKLLNGLELEIFTQDRFLFLLKGIEYQLKKYGVKFNYKITTSEKDIYKQLLNTNKNKNTQKWDILVWGDDDWYYQNPWTVFFIYENNSVWSTIPKDEKMQEYIQKYFITKQNSQEFKEVVKNILFQARKEAYTLRVPSLNKVIAVNKELIYKPYQGGIIPLWEIEISKNHWSVREEKNYPNDLKKAIKPKRF</sequence>
<evidence type="ECO:0000313" key="7">
    <source>
        <dbReference type="Proteomes" id="UP000308901"/>
    </source>
</evidence>
<dbReference type="PANTHER" id="PTHR30290:SF9">
    <property type="entry name" value="OLIGOPEPTIDE-BINDING PROTEIN APPA"/>
    <property type="match status" value="1"/>
</dbReference>
<dbReference type="GO" id="GO:0015833">
    <property type="term" value="P:peptide transport"/>
    <property type="evidence" value="ECO:0007669"/>
    <property type="project" value="TreeGrafter"/>
</dbReference>
<dbReference type="EMBL" id="VANU01000002">
    <property type="protein sequence ID" value="TLP39203.1"/>
    <property type="molecule type" value="Genomic_DNA"/>
</dbReference>
<evidence type="ECO:0000256" key="3">
    <source>
        <dbReference type="ARBA" id="ARBA00022729"/>
    </source>
</evidence>
<evidence type="ECO:0000259" key="5">
    <source>
        <dbReference type="Pfam" id="PF00496"/>
    </source>
</evidence>
<dbReference type="Pfam" id="PF00496">
    <property type="entry name" value="SBP_bac_5"/>
    <property type="match status" value="1"/>
</dbReference>
<reference evidence="6 7" key="1">
    <citation type="submission" date="2019-05" db="EMBL/GenBank/DDBJ databases">
        <title>Arcobacter sp. nov., isolated from sea sediment.</title>
        <authorList>
            <person name="Kim W."/>
        </authorList>
    </citation>
    <scope>NUCLEOTIDE SEQUENCE [LARGE SCALE GENOMIC DNA]</scope>
    <source>
        <strain evidence="6 7">CAU 1517</strain>
    </source>
</reference>
<dbReference type="InterPro" id="IPR039424">
    <property type="entry name" value="SBP_5"/>
</dbReference>
<dbReference type="GO" id="GO:1904680">
    <property type="term" value="F:peptide transmembrane transporter activity"/>
    <property type="evidence" value="ECO:0007669"/>
    <property type="project" value="TreeGrafter"/>
</dbReference>
<evidence type="ECO:0000256" key="2">
    <source>
        <dbReference type="ARBA" id="ARBA00022448"/>
    </source>
</evidence>
<feature type="transmembrane region" description="Helical" evidence="4">
    <location>
        <begin position="7"/>
        <end position="26"/>
    </location>
</feature>
<evidence type="ECO:0000313" key="6">
    <source>
        <dbReference type="EMBL" id="TLP39203.1"/>
    </source>
</evidence>
<organism evidence="6 7">
    <name type="scientific">Arcobacter arenosus</name>
    <dbReference type="NCBI Taxonomy" id="2576037"/>
    <lineage>
        <taxon>Bacteria</taxon>
        <taxon>Pseudomonadati</taxon>
        <taxon>Campylobacterota</taxon>
        <taxon>Epsilonproteobacteria</taxon>
        <taxon>Campylobacterales</taxon>
        <taxon>Arcobacteraceae</taxon>
        <taxon>Arcobacter</taxon>
    </lineage>
</organism>
<dbReference type="Gene3D" id="3.10.105.10">
    <property type="entry name" value="Dipeptide-binding Protein, Domain 3"/>
    <property type="match status" value="1"/>
</dbReference>
<proteinExistence type="inferred from homology"/>
<keyword evidence="4" id="KW-1133">Transmembrane helix</keyword>
<protein>
    <submittedName>
        <fullName evidence="6">ABC transporter substrate-binding protein</fullName>
    </submittedName>
</protein>
<accession>A0A5R8Y1T0</accession>
<evidence type="ECO:0000256" key="4">
    <source>
        <dbReference type="SAM" id="Phobius"/>
    </source>
</evidence>
<dbReference type="Gene3D" id="3.40.190.10">
    <property type="entry name" value="Periplasmic binding protein-like II"/>
    <property type="match status" value="1"/>
</dbReference>
<dbReference type="AlphaFoldDB" id="A0A5R8Y1T0"/>
<feature type="domain" description="Solute-binding protein family 5" evidence="5">
    <location>
        <begin position="88"/>
        <end position="449"/>
    </location>
</feature>
<comment type="caution">
    <text evidence="6">The sequence shown here is derived from an EMBL/GenBank/DDBJ whole genome shotgun (WGS) entry which is preliminary data.</text>
</comment>
<dbReference type="Proteomes" id="UP000308901">
    <property type="component" value="Unassembled WGS sequence"/>
</dbReference>
<keyword evidence="7" id="KW-1185">Reference proteome</keyword>
<dbReference type="PANTHER" id="PTHR30290">
    <property type="entry name" value="PERIPLASMIC BINDING COMPONENT OF ABC TRANSPORTER"/>
    <property type="match status" value="1"/>
</dbReference>
<dbReference type="InterPro" id="IPR000914">
    <property type="entry name" value="SBP_5_dom"/>
</dbReference>
<name>A0A5R8Y1T0_9BACT</name>
<keyword evidence="4" id="KW-0472">Membrane</keyword>
<keyword evidence="2" id="KW-0813">Transport</keyword>